<dbReference type="PROSITE" id="PS51257">
    <property type="entry name" value="PROKAR_LIPOPROTEIN"/>
    <property type="match status" value="1"/>
</dbReference>
<evidence type="ECO:0000256" key="5">
    <source>
        <dbReference type="ARBA" id="ARBA00023139"/>
    </source>
</evidence>
<feature type="chain" id="PRO_5044989509" description="Lipoprotein" evidence="8">
    <location>
        <begin position="19"/>
        <end position="280"/>
    </location>
</feature>
<evidence type="ECO:0000256" key="7">
    <source>
        <dbReference type="ARBA" id="ARBA00023288"/>
    </source>
</evidence>
<keyword evidence="7 8" id="KW-0449">Lipoprotein</keyword>
<evidence type="ECO:0000313" key="10">
    <source>
        <dbReference type="EMBL" id="MDR6536922.1"/>
    </source>
</evidence>
<feature type="signal peptide" evidence="8">
    <location>
        <begin position="1"/>
        <end position="18"/>
    </location>
</feature>
<dbReference type="InterPro" id="IPR006182">
    <property type="entry name" value="FliF_N_dom"/>
</dbReference>
<keyword evidence="3 8" id="KW-0732">Signal</keyword>
<evidence type="ECO:0000256" key="8">
    <source>
        <dbReference type="RuleBase" id="RU364102"/>
    </source>
</evidence>
<evidence type="ECO:0000256" key="4">
    <source>
        <dbReference type="ARBA" id="ARBA00023136"/>
    </source>
</evidence>
<protein>
    <recommendedName>
        <fullName evidence="8">Lipoprotein</fullName>
    </recommendedName>
</protein>
<evidence type="ECO:0000259" key="9">
    <source>
        <dbReference type="Pfam" id="PF01514"/>
    </source>
</evidence>
<feature type="transmembrane region" description="Helical" evidence="8">
    <location>
        <begin position="232"/>
        <end position="255"/>
    </location>
</feature>
<dbReference type="PRINTS" id="PR01338">
    <property type="entry name" value="TYPE3OMKPROT"/>
</dbReference>
<dbReference type="EMBL" id="JAVDRF010000005">
    <property type="protein sequence ID" value="MDR6536922.1"/>
    <property type="molecule type" value="Genomic_DNA"/>
</dbReference>
<keyword evidence="5 8" id="KW-0564">Palmitate</keyword>
<reference evidence="10 11" key="1">
    <citation type="submission" date="2023-07" db="EMBL/GenBank/DDBJ databases">
        <title>Sorghum-associated microbial communities from plants grown in Nebraska, USA.</title>
        <authorList>
            <person name="Schachtman D."/>
        </authorList>
    </citation>
    <scope>NUCLEOTIDE SEQUENCE [LARGE SCALE GENOMIC DNA]</scope>
    <source>
        <strain evidence="10 11">DS1781</strain>
    </source>
</reference>
<dbReference type="Proteomes" id="UP001184230">
    <property type="component" value="Unassembled WGS sequence"/>
</dbReference>
<dbReference type="RefSeq" id="WP_309902388.1">
    <property type="nucleotide sequence ID" value="NZ_JAVDRF010000005.1"/>
</dbReference>
<dbReference type="PANTHER" id="PTHR30046:SF2">
    <property type="entry name" value="YOP PROTEINS TRANSLOCATION LIPOPROTEIN J"/>
    <property type="match status" value="1"/>
</dbReference>
<dbReference type="PANTHER" id="PTHR30046">
    <property type="entry name" value="FLAGELLAR M-RING PROTEIN"/>
    <property type="match status" value="1"/>
</dbReference>
<gene>
    <name evidence="10" type="ORF">J2739_002695</name>
</gene>
<name>A0ABU1NEN7_9BURK</name>
<accession>A0ABU1NEN7</accession>
<keyword evidence="4 8" id="KW-0472">Membrane</keyword>
<sequence length="280" mass="29353">MHAILRTLTCTLVALVLAGCEGAVQLFANMSERDANEVLAALKETGIDARKVPGKEGVNLEVTQPSVARAIAYLNAEGLPRERRSNMGDVFRKEGLISSPLEERARYLWALSQELSETISQIDGVVRARVHVVLPERSAGSDPAMPSSAAVFVKYRRGANLEDATPQIRRLVASSIPGLQADKVTVVLVAAGPRVSNGNGINGSGNSGGAQRPLTASANGIESSIIGDLRAWWLPLAGAVVLAACALAAGAFAGWRGRRTRTQGAAVEAVRTDPGGTEPT</sequence>
<keyword evidence="8" id="KW-1133">Transmembrane helix</keyword>
<dbReference type="NCBIfam" id="TIGR02544">
    <property type="entry name" value="III_secr_YscJ"/>
    <property type="match status" value="1"/>
</dbReference>
<dbReference type="InterPro" id="IPR045851">
    <property type="entry name" value="AMP-bd_C_sf"/>
</dbReference>
<dbReference type="Pfam" id="PF01514">
    <property type="entry name" value="YscJ_FliF"/>
    <property type="match status" value="1"/>
</dbReference>
<evidence type="ECO:0000256" key="3">
    <source>
        <dbReference type="ARBA" id="ARBA00022729"/>
    </source>
</evidence>
<evidence type="ECO:0000256" key="2">
    <source>
        <dbReference type="ARBA" id="ARBA00009509"/>
    </source>
</evidence>
<dbReference type="InterPro" id="IPR003282">
    <property type="entry name" value="T3SS_SctJ"/>
</dbReference>
<organism evidence="10 11">
    <name type="scientific">Variovorax soli</name>
    <dbReference type="NCBI Taxonomy" id="376815"/>
    <lineage>
        <taxon>Bacteria</taxon>
        <taxon>Pseudomonadati</taxon>
        <taxon>Pseudomonadota</taxon>
        <taxon>Betaproteobacteria</taxon>
        <taxon>Burkholderiales</taxon>
        <taxon>Comamonadaceae</taxon>
        <taxon>Variovorax</taxon>
    </lineage>
</organism>
<proteinExistence type="inferred from homology"/>
<keyword evidence="11" id="KW-1185">Reference proteome</keyword>
<comment type="subcellular location">
    <subcellularLocation>
        <location evidence="1">Cell outer membrane</location>
        <topology evidence="1">Lipid-anchor</topology>
    </subcellularLocation>
</comment>
<evidence type="ECO:0000313" key="11">
    <source>
        <dbReference type="Proteomes" id="UP001184230"/>
    </source>
</evidence>
<feature type="domain" description="Flagellar M-ring N-terminal" evidence="9">
    <location>
        <begin position="24"/>
        <end position="187"/>
    </location>
</feature>
<dbReference type="Gene3D" id="3.30.300.30">
    <property type="match status" value="1"/>
</dbReference>
<keyword evidence="8" id="KW-0812">Transmembrane</keyword>
<comment type="similarity">
    <text evidence="2 8">Belongs to the YscJ lipoprotein family.</text>
</comment>
<dbReference type="InterPro" id="IPR043427">
    <property type="entry name" value="YscJ/FliF"/>
</dbReference>
<keyword evidence="6 8" id="KW-0998">Cell outer membrane</keyword>
<dbReference type="Gene3D" id="3.30.70.1530">
    <property type="entry name" value="Hypothetical protein rpa1041"/>
    <property type="match status" value="1"/>
</dbReference>
<comment type="caution">
    <text evidence="10">The sequence shown here is derived from an EMBL/GenBank/DDBJ whole genome shotgun (WGS) entry which is preliminary data.</text>
</comment>
<evidence type="ECO:0000256" key="1">
    <source>
        <dbReference type="ARBA" id="ARBA00004459"/>
    </source>
</evidence>
<evidence type="ECO:0000256" key="6">
    <source>
        <dbReference type="ARBA" id="ARBA00023237"/>
    </source>
</evidence>